<dbReference type="PANTHER" id="PTHR35569">
    <property type="entry name" value="CYANAMIDE HYDRATASE DDI2-RELATED"/>
    <property type="match status" value="1"/>
</dbReference>
<dbReference type="PANTHER" id="PTHR35569:SF1">
    <property type="entry name" value="CYANAMIDE HYDRATASE DDI2-RELATED"/>
    <property type="match status" value="1"/>
</dbReference>
<name>A0A9P8G1U3_AURME</name>
<dbReference type="EMBL" id="JAHFXS010000120">
    <property type="protein sequence ID" value="KAG9988868.1"/>
    <property type="molecule type" value="Genomic_DNA"/>
</dbReference>
<dbReference type="SMART" id="SM00471">
    <property type="entry name" value="HDc"/>
    <property type="match status" value="1"/>
</dbReference>
<feature type="domain" description="HD/PDEase" evidence="1">
    <location>
        <begin position="37"/>
        <end position="162"/>
    </location>
</feature>
<feature type="non-terminal residue" evidence="2">
    <location>
        <position position="233"/>
    </location>
</feature>
<reference evidence="2" key="2">
    <citation type="submission" date="2021-08" db="EMBL/GenBank/DDBJ databases">
        <authorList>
            <person name="Gostincar C."/>
            <person name="Sun X."/>
            <person name="Song Z."/>
            <person name="Gunde-Cimerman N."/>
        </authorList>
    </citation>
    <scope>NUCLEOTIDE SEQUENCE</scope>
    <source>
        <strain evidence="2">EXF-9298</strain>
    </source>
</reference>
<organism evidence="2 3">
    <name type="scientific">Aureobasidium melanogenum</name>
    <name type="common">Aureobasidium pullulans var. melanogenum</name>
    <dbReference type="NCBI Taxonomy" id="46634"/>
    <lineage>
        <taxon>Eukaryota</taxon>
        <taxon>Fungi</taxon>
        <taxon>Dikarya</taxon>
        <taxon>Ascomycota</taxon>
        <taxon>Pezizomycotina</taxon>
        <taxon>Dothideomycetes</taxon>
        <taxon>Dothideomycetidae</taxon>
        <taxon>Dothideales</taxon>
        <taxon>Saccotheciaceae</taxon>
        <taxon>Aureobasidium</taxon>
    </lineage>
</organism>
<sequence>MSSSTPLIKPNLPLSITPHIPNTTISATALSLAYANLPLPVFNHSLRVFLLAKHLITHENTSSKDYLSLPDLDLLFTACIFHDMGICNCHNGPQRFEVEGADAAVSFLQSHHITQEKCHDVWTAIALHTSPGIAERISPLARIVRLAVLMDFGSPLRDEFAAREYCDEIEEMLPRSGVEKCLGDAVVRQAVKRPEKAPAVSWPNALLKAHLKDPDFDGVNPEFFGEEMPGRGL</sequence>
<accession>A0A9P8G1U3</accession>
<keyword evidence="3" id="KW-1185">Reference proteome</keyword>
<evidence type="ECO:0000313" key="2">
    <source>
        <dbReference type="EMBL" id="KAG9988868.1"/>
    </source>
</evidence>
<dbReference type="Gene3D" id="1.10.3210.10">
    <property type="entry name" value="Hypothetical protein af1432"/>
    <property type="match status" value="1"/>
</dbReference>
<evidence type="ECO:0000259" key="1">
    <source>
        <dbReference type="SMART" id="SM00471"/>
    </source>
</evidence>
<dbReference type="Pfam" id="PF01966">
    <property type="entry name" value="HD"/>
    <property type="match status" value="1"/>
</dbReference>
<dbReference type="InterPro" id="IPR006674">
    <property type="entry name" value="HD_domain"/>
</dbReference>
<protein>
    <submittedName>
        <fullName evidence="2">Metal dependent phosphohydrolase</fullName>
    </submittedName>
</protein>
<evidence type="ECO:0000313" key="3">
    <source>
        <dbReference type="Proteomes" id="UP000729357"/>
    </source>
</evidence>
<reference evidence="2" key="1">
    <citation type="journal article" date="2021" name="J Fungi (Basel)">
        <title>Virulence traits and population genomics of the black yeast Aureobasidium melanogenum.</title>
        <authorList>
            <person name="Cernosa A."/>
            <person name="Sun X."/>
            <person name="Gostincar C."/>
            <person name="Fang C."/>
            <person name="Gunde-Cimerman N."/>
            <person name="Song Z."/>
        </authorList>
    </citation>
    <scope>NUCLEOTIDE SEQUENCE</scope>
    <source>
        <strain evidence="2">EXF-9298</strain>
    </source>
</reference>
<dbReference type="Proteomes" id="UP000729357">
    <property type="component" value="Unassembled WGS sequence"/>
</dbReference>
<dbReference type="AlphaFoldDB" id="A0A9P8G1U3"/>
<comment type="caution">
    <text evidence="2">The sequence shown here is derived from an EMBL/GenBank/DDBJ whole genome shotgun (WGS) entry which is preliminary data.</text>
</comment>
<dbReference type="CDD" id="cd00077">
    <property type="entry name" value="HDc"/>
    <property type="match status" value="1"/>
</dbReference>
<gene>
    <name evidence="2" type="ORF">KCU98_g2297</name>
</gene>
<dbReference type="InterPro" id="IPR003607">
    <property type="entry name" value="HD/PDEase_dom"/>
</dbReference>
<dbReference type="SUPFAM" id="SSF109604">
    <property type="entry name" value="HD-domain/PDEase-like"/>
    <property type="match status" value="1"/>
</dbReference>
<proteinExistence type="predicted"/>